<dbReference type="EMBL" id="CP001359">
    <property type="protein sequence ID" value="ACL66564.1"/>
    <property type="molecule type" value="Genomic_DNA"/>
</dbReference>
<keyword evidence="1" id="KW-0812">Transmembrane</keyword>
<proteinExistence type="predicted"/>
<keyword evidence="1" id="KW-0472">Membrane</keyword>
<dbReference type="KEGG" id="acp:A2cp1_3230"/>
<accession>B8JGS7</accession>
<dbReference type="Proteomes" id="UP000007089">
    <property type="component" value="Chromosome"/>
</dbReference>
<gene>
    <name evidence="2" type="ordered locus">A2cp1_3230</name>
</gene>
<name>B8JGS7_ANAD2</name>
<feature type="transmembrane region" description="Helical" evidence="1">
    <location>
        <begin position="27"/>
        <end position="44"/>
    </location>
</feature>
<protein>
    <submittedName>
        <fullName evidence="2">Uncharacterized protein</fullName>
    </submittedName>
</protein>
<evidence type="ECO:0000313" key="2">
    <source>
        <dbReference type="EMBL" id="ACL66564.1"/>
    </source>
</evidence>
<keyword evidence="1" id="KW-1133">Transmembrane helix</keyword>
<dbReference type="HOGENOM" id="CLU_3163932_0_0_7"/>
<evidence type="ECO:0000256" key="1">
    <source>
        <dbReference type="SAM" id="Phobius"/>
    </source>
</evidence>
<organism evidence="2 3">
    <name type="scientific">Anaeromyxobacter dehalogenans (strain ATCC BAA-258 / DSM 21875 / 2CP-1)</name>
    <dbReference type="NCBI Taxonomy" id="455488"/>
    <lineage>
        <taxon>Bacteria</taxon>
        <taxon>Pseudomonadati</taxon>
        <taxon>Myxococcota</taxon>
        <taxon>Myxococcia</taxon>
        <taxon>Myxococcales</taxon>
        <taxon>Cystobacterineae</taxon>
        <taxon>Anaeromyxobacteraceae</taxon>
        <taxon>Anaeromyxobacter</taxon>
    </lineage>
</organism>
<sequence>MVRLSWPLALLLAVVIAVVARRPRLILPMLIVLGVWFLVETARARRR</sequence>
<evidence type="ECO:0000313" key="3">
    <source>
        <dbReference type="Proteomes" id="UP000007089"/>
    </source>
</evidence>
<dbReference type="RefSeq" id="WP_012527124.1">
    <property type="nucleotide sequence ID" value="NC_011891.1"/>
</dbReference>
<reference evidence="2" key="1">
    <citation type="submission" date="2009-01" db="EMBL/GenBank/DDBJ databases">
        <title>Complete sequence of Anaeromyxobacter dehalogenans 2CP-1.</title>
        <authorList>
            <consortium name="US DOE Joint Genome Institute"/>
            <person name="Lucas S."/>
            <person name="Copeland A."/>
            <person name="Lapidus A."/>
            <person name="Glavina del Rio T."/>
            <person name="Dalin E."/>
            <person name="Tice H."/>
            <person name="Bruce D."/>
            <person name="Goodwin L."/>
            <person name="Pitluck S."/>
            <person name="Saunders E."/>
            <person name="Brettin T."/>
            <person name="Detter J.C."/>
            <person name="Han C."/>
            <person name="Larimer F."/>
            <person name="Land M."/>
            <person name="Hauser L."/>
            <person name="Kyrpides N."/>
            <person name="Ovchinnikova G."/>
            <person name="Beliaev A.S."/>
            <person name="Richardson P."/>
        </authorList>
    </citation>
    <scope>NUCLEOTIDE SEQUENCE</scope>
    <source>
        <strain evidence="2">2CP-1</strain>
    </source>
</reference>
<keyword evidence="3" id="KW-1185">Reference proteome</keyword>
<dbReference type="AlphaFoldDB" id="B8JGS7"/>